<dbReference type="SUPFAM" id="SSF49363">
    <property type="entry name" value="Purple acid phosphatase, N-terminal domain"/>
    <property type="match status" value="1"/>
</dbReference>
<dbReference type="AlphaFoldDB" id="A0A6N2Z3A3"/>
<proteinExistence type="predicted"/>
<protein>
    <submittedName>
        <fullName evidence="5">Calcineurin-like phosphoesterase</fullName>
    </submittedName>
</protein>
<dbReference type="InterPro" id="IPR004843">
    <property type="entry name" value="Calcineurin-like_PHP"/>
</dbReference>
<evidence type="ECO:0000256" key="1">
    <source>
        <dbReference type="ARBA" id="ARBA00022729"/>
    </source>
</evidence>
<dbReference type="Pfam" id="PF16656">
    <property type="entry name" value="Pur_ac_phosph_N"/>
    <property type="match status" value="1"/>
</dbReference>
<evidence type="ECO:0000313" key="5">
    <source>
        <dbReference type="EMBL" id="VYT72380.1"/>
    </source>
</evidence>
<dbReference type="GO" id="GO:0046872">
    <property type="term" value="F:metal ion binding"/>
    <property type="evidence" value="ECO:0007669"/>
    <property type="project" value="InterPro"/>
</dbReference>
<dbReference type="InterPro" id="IPR008963">
    <property type="entry name" value="Purple_acid_Pase-like_N"/>
</dbReference>
<dbReference type="EMBL" id="BQNZ01000001">
    <property type="protein sequence ID" value="GKH70584.1"/>
    <property type="molecule type" value="Genomic_DNA"/>
</dbReference>
<dbReference type="Proteomes" id="UP001055114">
    <property type="component" value="Unassembled WGS sequence"/>
</dbReference>
<evidence type="ECO:0000259" key="3">
    <source>
        <dbReference type="Pfam" id="PF16656"/>
    </source>
</evidence>
<dbReference type="InterPro" id="IPR015914">
    <property type="entry name" value="PAPs_N"/>
</dbReference>
<dbReference type="EMBL" id="CACRUV010000006">
    <property type="protein sequence ID" value="VYT72380.1"/>
    <property type="molecule type" value="Genomic_DNA"/>
</dbReference>
<dbReference type="Pfam" id="PF00149">
    <property type="entry name" value="Metallophos"/>
    <property type="match status" value="1"/>
</dbReference>
<accession>A0A6N2Z3A3</accession>
<feature type="domain" description="Purple acid phosphatase N-terminal" evidence="3">
    <location>
        <begin position="41"/>
        <end position="117"/>
    </location>
</feature>
<evidence type="ECO:0000259" key="2">
    <source>
        <dbReference type="Pfam" id="PF00149"/>
    </source>
</evidence>
<gene>
    <name evidence="4" type="ORF">CE91St3_04470</name>
    <name evidence="5" type="ORF">PMLFYP103_00407</name>
</gene>
<dbReference type="SUPFAM" id="SSF56300">
    <property type="entry name" value="Metallo-dependent phosphatases"/>
    <property type="match status" value="1"/>
</dbReference>
<name>A0A6N2Z3A3_9BACT</name>
<dbReference type="Gene3D" id="3.60.21.10">
    <property type="match status" value="1"/>
</dbReference>
<reference evidence="5" key="1">
    <citation type="submission" date="2019-11" db="EMBL/GenBank/DDBJ databases">
        <authorList>
            <person name="Feng L."/>
        </authorList>
    </citation>
    <scope>NUCLEOTIDE SEQUENCE</scope>
    <source>
        <strain evidence="5">PmerdaeLFYP103</strain>
    </source>
</reference>
<dbReference type="Gene3D" id="2.60.40.380">
    <property type="entry name" value="Purple acid phosphatase-like, N-terminal"/>
    <property type="match status" value="1"/>
</dbReference>
<evidence type="ECO:0000313" key="4">
    <source>
        <dbReference type="EMBL" id="GKH70584.1"/>
    </source>
</evidence>
<keyword evidence="1" id="KW-0732">Signal</keyword>
<sequence length="395" mass="45181">MLKYYIMKKFQILVMLLWLSVCLAGAVESKIRLVHGPYLQNLGPDEVTIVWLSDKPSVGWVELAPDDDTNFYATERPKYYDARNGVKNTSTIHTVKIKGLKPGTNYRYRVFVQEVLSHVGHKIIYGNYASTDVYSKKPLVFKTSDPADNSVSFAMVNDIHGKNDLLTNLVSKCDLKKTDFFLFNGDMVSVFNEENHIFDGFMDTATKLFASEIPMYYTRGNHETRGAFATEFQRYFSPKEENIYYTFRQGPICFVVLDTGEDKPDSDIEYAGITVYDEYRTEQAEWLRRVLDSKEYKDAPFKIIVAHIPPIGGWHGNLEVEQKFMPLLRDAKPDVMLCGHLHRFIHQDATDRTPFPIIVNSNTAILKAAADPKELKIQVVDVDGKVVDQFSIKKP</sequence>
<reference evidence="4" key="2">
    <citation type="submission" date="2022-01" db="EMBL/GenBank/DDBJ databases">
        <title>Novel bile acid biosynthetic pathways are enriched in the microbiome of centenarians.</title>
        <authorList>
            <person name="Sato Y."/>
            <person name="Atarashi K."/>
            <person name="Plichta R.D."/>
            <person name="Arai Y."/>
            <person name="Sasajima S."/>
            <person name="Kearney M.S."/>
            <person name="Suda W."/>
            <person name="Takeshita K."/>
            <person name="Sasaki T."/>
            <person name="Okamoto S."/>
            <person name="Skelly N.A."/>
            <person name="Okamura Y."/>
            <person name="Vlamakis H."/>
            <person name="Li Y."/>
            <person name="Tanoue T."/>
            <person name="Takei H."/>
            <person name="Nittono H."/>
            <person name="Narushima S."/>
            <person name="Irie J."/>
            <person name="Itoh H."/>
            <person name="Moriya K."/>
            <person name="Sugiura Y."/>
            <person name="Suematsu M."/>
            <person name="Moritoki N."/>
            <person name="Shibata S."/>
            <person name="Littman R.D."/>
            <person name="Fischbach A.M."/>
            <person name="Uwamino Y."/>
            <person name="Inoue T."/>
            <person name="Honda A."/>
            <person name="Hattori M."/>
            <person name="Murai T."/>
            <person name="Xavier J.R."/>
            <person name="Hirose N."/>
            <person name="Honda K."/>
        </authorList>
    </citation>
    <scope>NUCLEOTIDE SEQUENCE</scope>
    <source>
        <strain evidence="4">CE91-St3</strain>
    </source>
</reference>
<dbReference type="PANTHER" id="PTHR22953">
    <property type="entry name" value="ACID PHOSPHATASE RELATED"/>
    <property type="match status" value="1"/>
</dbReference>
<organism evidence="5">
    <name type="scientific">Parabacteroides merdae</name>
    <dbReference type="NCBI Taxonomy" id="46503"/>
    <lineage>
        <taxon>Bacteria</taxon>
        <taxon>Pseudomonadati</taxon>
        <taxon>Bacteroidota</taxon>
        <taxon>Bacteroidia</taxon>
        <taxon>Bacteroidales</taxon>
        <taxon>Tannerellaceae</taxon>
        <taxon>Parabacteroides</taxon>
    </lineage>
</organism>
<dbReference type="PANTHER" id="PTHR22953:SF153">
    <property type="entry name" value="PURPLE ACID PHOSPHATASE"/>
    <property type="match status" value="1"/>
</dbReference>
<feature type="domain" description="Calcineurin-like phosphoesterase" evidence="2">
    <location>
        <begin position="153"/>
        <end position="343"/>
    </location>
</feature>
<dbReference type="InterPro" id="IPR039331">
    <property type="entry name" value="PAPs-like"/>
</dbReference>
<dbReference type="InterPro" id="IPR029052">
    <property type="entry name" value="Metallo-depent_PP-like"/>
</dbReference>
<dbReference type="GO" id="GO:0003993">
    <property type="term" value="F:acid phosphatase activity"/>
    <property type="evidence" value="ECO:0007669"/>
    <property type="project" value="InterPro"/>
</dbReference>